<keyword evidence="2" id="KW-0732">Signal</keyword>
<evidence type="ECO:0008006" key="6">
    <source>
        <dbReference type="Google" id="ProtNLM"/>
    </source>
</evidence>
<dbReference type="Proteomes" id="UP000187464">
    <property type="component" value="Chromosome I"/>
</dbReference>
<keyword evidence="5" id="KW-1185">Reference proteome</keyword>
<evidence type="ECO:0000256" key="2">
    <source>
        <dbReference type="ARBA" id="ARBA00022729"/>
    </source>
</evidence>
<name>A0A1R3SWG2_9BACT</name>
<dbReference type="GO" id="GO:0030313">
    <property type="term" value="C:cell envelope"/>
    <property type="evidence" value="ECO:0007669"/>
    <property type="project" value="UniProtKB-SubCell"/>
</dbReference>
<organism evidence="4 5">
    <name type="scientific">Proteiniphilum saccharofermentans</name>
    <dbReference type="NCBI Taxonomy" id="1642647"/>
    <lineage>
        <taxon>Bacteria</taxon>
        <taxon>Pseudomonadati</taxon>
        <taxon>Bacteroidota</taxon>
        <taxon>Bacteroidia</taxon>
        <taxon>Bacteroidales</taxon>
        <taxon>Dysgonomonadaceae</taxon>
        <taxon>Proteiniphilum</taxon>
    </lineage>
</organism>
<proteinExistence type="predicted"/>
<dbReference type="InterPro" id="IPR051648">
    <property type="entry name" value="CWI-Assembly_Regulator"/>
</dbReference>
<evidence type="ECO:0000256" key="1">
    <source>
        <dbReference type="ARBA" id="ARBA00004196"/>
    </source>
</evidence>
<gene>
    <name evidence="4" type="ORF">PSM36_1810</name>
</gene>
<dbReference type="PANTHER" id="PTHR31018:SF3">
    <property type="entry name" value="RECEPTOR PROTEIN-TYROSINE KINASE"/>
    <property type="match status" value="1"/>
</dbReference>
<reference evidence="4 5" key="1">
    <citation type="submission" date="2016-08" db="EMBL/GenBank/DDBJ databases">
        <authorList>
            <person name="Seilhamer J.J."/>
        </authorList>
    </citation>
    <scope>NUCLEOTIDE SEQUENCE [LARGE SCALE GENOMIC DNA]</scope>
    <source>
        <strain evidence="4">M3/6</strain>
    </source>
</reference>
<dbReference type="PANTHER" id="PTHR31018">
    <property type="entry name" value="SPORULATION-SPECIFIC PROTEIN-RELATED"/>
    <property type="match status" value="1"/>
</dbReference>
<dbReference type="AlphaFoldDB" id="A0A1R3SWG2"/>
<keyword evidence="3" id="KW-0325">Glycoprotein</keyword>
<comment type="subcellular location">
    <subcellularLocation>
        <location evidence="1">Cell envelope</location>
    </subcellularLocation>
</comment>
<dbReference type="STRING" id="1642647.PSM36_1810"/>
<dbReference type="KEGG" id="psac:PSM36_1810"/>
<evidence type="ECO:0000313" key="5">
    <source>
        <dbReference type="Proteomes" id="UP000187464"/>
    </source>
</evidence>
<evidence type="ECO:0000256" key="3">
    <source>
        <dbReference type="ARBA" id="ARBA00023180"/>
    </source>
</evidence>
<accession>A0A1R3SWG2</accession>
<protein>
    <recommendedName>
        <fullName evidence="6">Leucine-rich repeat domain-containing protein</fullName>
    </recommendedName>
</protein>
<evidence type="ECO:0000313" key="4">
    <source>
        <dbReference type="EMBL" id="SCD20626.1"/>
    </source>
</evidence>
<sequence length="390" mass="43113">MLAFIDAPKLEVSTGTITLPDVSKLSELSFPEMRQANTVEVKGAELGLLHFPKLAAITNLSIQNTTLSGISTGFDKLEKIEGELRLMEMSEMRTLSIPSSIRRIEKLTIYNQNVDRNFAEINIKGMNLGELSIERDAVNGIKIIGDDVFHGIVSFDTQNGRTYDWVSPVFEGFHEIDSISYGNYISNLRNLEMKGIRKINKGFHIPNNNLIGLSLPDLEEVGGNFVINHLSSVSVEDSVFIIPKLKSVGGDFRITTASRDIIALELPALTYVAGNLIIGTGYASTSQWDPYGRDMKSLSFPMLKTIGGKITLKPYLDGGDNYINERFTDLDGFSALESVKGVEIVRHQGLISYEGFSKAISSFPASAWSVENNGYNPAYQDLLDNKWVKP</sequence>
<dbReference type="EMBL" id="LT605205">
    <property type="protein sequence ID" value="SCD20626.1"/>
    <property type="molecule type" value="Genomic_DNA"/>
</dbReference>